<dbReference type="EMBL" id="JAHYBZ010000007">
    <property type="protein sequence ID" value="MBW6400411.1"/>
    <property type="molecule type" value="Genomic_DNA"/>
</dbReference>
<evidence type="ECO:0000313" key="4">
    <source>
        <dbReference type="Proteomes" id="UP001196565"/>
    </source>
</evidence>
<keyword evidence="2" id="KW-0812">Transmembrane</keyword>
<protein>
    <submittedName>
        <fullName evidence="3">Structural protein</fullName>
    </submittedName>
</protein>
<dbReference type="Proteomes" id="UP001196565">
    <property type="component" value="Unassembled WGS sequence"/>
</dbReference>
<name>A0ABS7ADM8_9PROT</name>
<evidence type="ECO:0000256" key="2">
    <source>
        <dbReference type="SAM" id="Phobius"/>
    </source>
</evidence>
<feature type="transmembrane region" description="Helical" evidence="2">
    <location>
        <begin position="159"/>
        <end position="179"/>
    </location>
</feature>
<organism evidence="3 4">
    <name type="scientific">Roseomonas alba</name>
    <dbReference type="NCBI Taxonomy" id="2846776"/>
    <lineage>
        <taxon>Bacteria</taxon>
        <taxon>Pseudomonadati</taxon>
        <taxon>Pseudomonadota</taxon>
        <taxon>Alphaproteobacteria</taxon>
        <taxon>Acetobacterales</taxon>
        <taxon>Roseomonadaceae</taxon>
        <taxon>Roseomonas</taxon>
    </lineage>
</organism>
<accession>A0ABS7ADM8</accession>
<evidence type="ECO:0000313" key="3">
    <source>
        <dbReference type="EMBL" id="MBW6400411.1"/>
    </source>
</evidence>
<dbReference type="RefSeq" id="WP_219764956.1">
    <property type="nucleotide sequence ID" value="NZ_JAHYBZ010000007.1"/>
</dbReference>
<evidence type="ECO:0000256" key="1">
    <source>
        <dbReference type="SAM" id="MobiDB-lite"/>
    </source>
</evidence>
<gene>
    <name evidence="3" type="ORF">KPL78_21300</name>
</gene>
<feature type="region of interest" description="Disordered" evidence="1">
    <location>
        <begin position="1"/>
        <end position="25"/>
    </location>
</feature>
<proteinExistence type="predicted"/>
<sequence length="210" mass="22206">MDPKVTRGYRNRNPGNIEHVPANKWQGLADPPTDGRFCRFTSHEFGIRALAALLVTYQDRHKLRTPRAIIERWAPKVENDTAAYVAVVAPRIGVGPDDAIDLHRHTHLRPLVEAIIAHECAGLTYPAAVIGRALTMAGVPPAAPETLRQVATTTGTGRGAVAVGAAGVATVAAQAAPAIQALGGLAPMIAIAVILAAILGVLLWRLRRPA</sequence>
<reference evidence="3 4" key="1">
    <citation type="submission" date="2021-07" db="EMBL/GenBank/DDBJ databases">
        <authorList>
            <person name="So Y."/>
        </authorList>
    </citation>
    <scope>NUCLEOTIDE SEQUENCE [LARGE SCALE GENOMIC DNA]</scope>
    <source>
        <strain evidence="3 4">HJA6</strain>
    </source>
</reference>
<comment type="caution">
    <text evidence="3">The sequence shown here is derived from an EMBL/GenBank/DDBJ whole genome shotgun (WGS) entry which is preliminary data.</text>
</comment>
<keyword evidence="2" id="KW-1133">Transmembrane helix</keyword>
<feature type="transmembrane region" description="Helical" evidence="2">
    <location>
        <begin position="185"/>
        <end position="204"/>
    </location>
</feature>
<keyword evidence="4" id="KW-1185">Reference proteome</keyword>
<keyword evidence="2" id="KW-0472">Membrane</keyword>